<name>A0A8R1EBM4_CAEJA</name>
<feature type="transmembrane region" description="Helical" evidence="7">
    <location>
        <begin position="159"/>
        <end position="177"/>
    </location>
</feature>
<dbReference type="Pfam" id="PF04258">
    <property type="entry name" value="Peptidase_A22B"/>
    <property type="match status" value="1"/>
</dbReference>
<dbReference type="GO" id="GO:0005765">
    <property type="term" value="C:lysosomal membrane"/>
    <property type="evidence" value="ECO:0007669"/>
    <property type="project" value="TreeGrafter"/>
</dbReference>
<dbReference type="PANTHER" id="PTHR12174">
    <property type="entry name" value="SIGNAL PEPTIDE PEPTIDASE"/>
    <property type="match status" value="1"/>
</dbReference>
<keyword evidence="6 7" id="KW-0472">Membrane</keyword>
<dbReference type="GO" id="GO:0042500">
    <property type="term" value="F:aspartic endopeptidase activity, intramembrane cleaving"/>
    <property type="evidence" value="ECO:0007669"/>
    <property type="project" value="InterPro"/>
</dbReference>
<evidence type="ECO:0000256" key="2">
    <source>
        <dbReference type="ARBA" id="ARBA00006859"/>
    </source>
</evidence>
<comment type="subcellular location">
    <subcellularLocation>
        <location evidence="1">Endomembrane system</location>
        <topology evidence="1">Multi-pass membrane protein</topology>
    </subcellularLocation>
</comment>
<evidence type="ECO:0000313" key="9">
    <source>
        <dbReference type="Proteomes" id="UP000005237"/>
    </source>
</evidence>
<evidence type="ECO:0000256" key="5">
    <source>
        <dbReference type="ARBA" id="ARBA00022989"/>
    </source>
</evidence>
<keyword evidence="5 7" id="KW-1133">Transmembrane helix</keyword>
<evidence type="ECO:0000256" key="3">
    <source>
        <dbReference type="ARBA" id="ARBA00022692"/>
    </source>
</evidence>
<dbReference type="GO" id="GO:0033619">
    <property type="term" value="P:membrane protein proteolysis"/>
    <property type="evidence" value="ECO:0007669"/>
    <property type="project" value="TreeGrafter"/>
</dbReference>
<dbReference type="SMART" id="SM00730">
    <property type="entry name" value="PSN"/>
    <property type="match status" value="1"/>
</dbReference>
<reference evidence="8" key="2">
    <citation type="submission" date="2022-06" db="UniProtKB">
        <authorList>
            <consortium name="EnsemblMetazoa"/>
        </authorList>
    </citation>
    <scope>IDENTIFICATION</scope>
    <source>
        <strain evidence="8">DF5081</strain>
    </source>
</reference>
<dbReference type="InterPro" id="IPR006639">
    <property type="entry name" value="Preselin/SPP"/>
</dbReference>
<feature type="transmembrane region" description="Helical" evidence="7">
    <location>
        <begin position="95"/>
        <end position="118"/>
    </location>
</feature>
<evidence type="ECO:0000256" key="7">
    <source>
        <dbReference type="SAM" id="Phobius"/>
    </source>
</evidence>
<dbReference type="InterPro" id="IPR007369">
    <property type="entry name" value="Peptidase_A22B_SPP"/>
</dbReference>
<dbReference type="GO" id="GO:0030660">
    <property type="term" value="C:Golgi-associated vesicle membrane"/>
    <property type="evidence" value="ECO:0007669"/>
    <property type="project" value="TreeGrafter"/>
</dbReference>
<protein>
    <recommendedName>
        <fullName evidence="10">Signal peptide peptidase-like 2B</fullName>
    </recommendedName>
</protein>
<dbReference type="EnsemblMetazoa" id="CJA31984.1">
    <property type="protein sequence ID" value="CJA31984.1"/>
    <property type="gene ID" value="WBGene00207831"/>
</dbReference>
<comment type="similarity">
    <text evidence="2">Belongs to the peptidase A22B family.</text>
</comment>
<dbReference type="PANTHER" id="PTHR12174:SF103">
    <property type="entry name" value="INTRAMEMBRANE PROTEASE (IMPAS) FAMILY"/>
    <property type="match status" value="1"/>
</dbReference>
<evidence type="ECO:0000256" key="4">
    <source>
        <dbReference type="ARBA" id="ARBA00022801"/>
    </source>
</evidence>
<feature type="transmembrane region" description="Helical" evidence="7">
    <location>
        <begin position="7"/>
        <end position="28"/>
    </location>
</feature>
<reference evidence="9" key="1">
    <citation type="submission" date="2010-08" db="EMBL/GenBank/DDBJ databases">
        <authorList>
            <consortium name="Caenorhabditis japonica Sequencing Consortium"/>
            <person name="Wilson R.K."/>
        </authorList>
    </citation>
    <scope>NUCLEOTIDE SEQUENCE [LARGE SCALE GENOMIC DNA]</scope>
    <source>
        <strain evidence="9">DF5081</strain>
    </source>
</reference>
<dbReference type="GO" id="GO:0098553">
    <property type="term" value="C:lumenal side of endoplasmic reticulum membrane"/>
    <property type="evidence" value="ECO:0007669"/>
    <property type="project" value="TreeGrafter"/>
</dbReference>
<evidence type="ECO:0000256" key="6">
    <source>
        <dbReference type="ARBA" id="ARBA00023136"/>
    </source>
</evidence>
<sequence>MPSMKVITIILVAMYFYDAFMVFGTPYLTTNGCSIMVQVATGIDDCTEHVPEEGEIAAHPTAAVDAMALPEKFPMMILVPQMDPMNECMDMEVELSYPISILGLGDIVLPGYLISHCFTMSGFTNKGRLLYGFVALSGYALGLVATFAALMMYQVAQPALIYLVPCTLLPVLAVAAIRQEFGGAWAGCDGCMTILYNHQIPGCSSSNESESKKEKEVGDVVFENAEESTSTETAICGESTSVNDLVIL</sequence>
<keyword evidence="3 7" id="KW-0812">Transmembrane</keyword>
<organism evidence="8 9">
    <name type="scientific">Caenorhabditis japonica</name>
    <dbReference type="NCBI Taxonomy" id="281687"/>
    <lineage>
        <taxon>Eukaryota</taxon>
        <taxon>Metazoa</taxon>
        <taxon>Ecdysozoa</taxon>
        <taxon>Nematoda</taxon>
        <taxon>Chromadorea</taxon>
        <taxon>Rhabditida</taxon>
        <taxon>Rhabditina</taxon>
        <taxon>Rhabditomorpha</taxon>
        <taxon>Rhabditoidea</taxon>
        <taxon>Rhabditidae</taxon>
        <taxon>Peloderinae</taxon>
        <taxon>Caenorhabditis</taxon>
    </lineage>
</organism>
<dbReference type="Proteomes" id="UP000005237">
    <property type="component" value="Unassembled WGS sequence"/>
</dbReference>
<evidence type="ECO:0000313" key="8">
    <source>
        <dbReference type="EnsemblMetazoa" id="CJA31984.1"/>
    </source>
</evidence>
<dbReference type="GO" id="GO:0098554">
    <property type="term" value="C:cytoplasmic side of endoplasmic reticulum membrane"/>
    <property type="evidence" value="ECO:0007669"/>
    <property type="project" value="TreeGrafter"/>
</dbReference>
<feature type="transmembrane region" description="Helical" evidence="7">
    <location>
        <begin position="130"/>
        <end position="153"/>
    </location>
</feature>
<dbReference type="AlphaFoldDB" id="A0A8R1EBM4"/>
<evidence type="ECO:0008006" key="10">
    <source>
        <dbReference type="Google" id="ProtNLM"/>
    </source>
</evidence>
<keyword evidence="9" id="KW-1185">Reference proteome</keyword>
<keyword evidence="4" id="KW-0378">Hydrolase</keyword>
<proteinExistence type="inferred from homology"/>
<evidence type="ECO:0000256" key="1">
    <source>
        <dbReference type="ARBA" id="ARBA00004127"/>
    </source>
</evidence>
<accession>A0A8R1EBM4</accession>